<evidence type="ECO:0000313" key="4">
    <source>
        <dbReference type="Proteomes" id="UP001222027"/>
    </source>
</evidence>
<sequence length="71" mass="7962">MKGWVVLQKDLVPGCYKTMGMAGMLDEIINHVQSLQKLQVVGFLSMKLLAASFVYDYYCLDTDSVLASQKK</sequence>
<dbReference type="PANTHER" id="PTHR12565:SF367">
    <property type="entry name" value="TRANSCRIPTION FACTOR BHLH75"/>
    <property type="match status" value="1"/>
</dbReference>
<dbReference type="GO" id="GO:0003700">
    <property type="term" value="F:DNA-binding transcription factor activity"/>
    <property type="evidence" value="ECO:0007669"/>
    <property type="project" value="TreeGrafter"/>
</dbReference>
<gene>
    <name evidence="3" type="ORF">OPV22_034899</name>
</gene>
<dbReference type="InterPro" id="IPR024097">
    <property type="entry name" value="bHLH_ZIP_TF"/>
</dbReference>
<dbReference type="AlphaFoldDB" id="A0AAV8PU17"/>
<accession>A0AAV8PU17</accession>
<keyword evidence="4" id="KW-1185">Reference proteome</keyword>
<evidence type="ECO:0000313" key="3">
    <source>
        <dbReference type="EMBL" id="KAJ8455983.1"/>
    </source>
</evidence>
<evidence type="ECO:0000256" key="1">
    <source>
        <dbReference type="ARBA" id="ARBA00004123"/>
    </source>
</evidence>
<protein>
    <submittedName>
        <fullName evidence="3">Uncharacterized protein</fullName>
    </submittedName>
</protein>
<comment type="caution">
    <text evidence="3">The sequence shown here is derived from an EMBL/GenBank/DDBJ whole genome shotgun (WGS) entry which is preliminary data.</text>
</comment>
<proteinExistence type="predicted"/>
<evidence type="ECO:0000256" key="2">
    <source>
        <dbReference type="ARBA" id="ARBA00023242"/>
    </source>
</evidence>
<dbReference type="Proteomes" id="UP001222027">
    <property type="component" value="Unassembled WGS sequence"/>
</dbReference>
<reference evidence="3 4" key="1">
    <citation type="submission" date="2022-12" db="EMBL/GenBank/DDBJ databases">
        <title>Chromosome-scale assembly of the Ensete ventricosum genome.</title>
        <authorList>
            <person name="Dussert Y."/>
            <person name="Stocks J."/>
            <person name="Wendawek A."/>
            <person name="Woldeyes F."/>
            <person name="Nichols R.A."/>
            <person name="Borrell J.S."/>
        </authorList>
    </citation>
    <scope>NUCLEOTIDE SEQUENCE [LARGE SCALE GENOMIC DNA]</scope>
    <source>
        <strain evidence="4">cv. Maze</strain>
        <tissue evidence="3">Seeds</tissue>
    </source>
</reference>
<keyword evidence="2" id="KW-0539">Nucleus</keyword>
<comment type="subcellular location">
    <subcellularLocation>
        <location evidence="1">Nucleus</location>
    </subcellularLocation>
</comment>
<dbReference type="PANTHER" id="PTHR12565">
    <property type="entry name" value="STEROL REGULATORY ELEMENT-BINDING PROTEIN"/>
    <property type="match status" value="1"/>
</dbReference>
<dbReference type="GO" id="GO:0005634">
    <property type="term" value="C:nucleus"/>
    <property type="evidence" value="ECO:0007669"/>
    <property type="project" value="UniProtKB-SubCell"/>
</dbReference>
<name>A0AAV8PU17_ENSVE</name>
<organism evidence="3 4">
    <name type="scientific">Ensete ventricosum</name>
    <name type="common">Abyssinian banana</name>
    <name type="synonym">Musa ensete</name>
    <dbReference type="NCBI Taxonomy" id="4639"/>
    <lineage>
        <taxon>Eukaryota</taxon>
        <taxon>Viridiplantae</taxon>
        <taxon>Streptophyta</taxon>
        <taxon>Embryophyta</taxon>
        <taxon>Tracheophyta</taxon>
        <taxon>Spermatophyta</taxon>
        <taxon>Magnoliopsida</taxon>
        <taxon>Liliopsida</taxon>
        <taxon>Zingiberales</taxon>
        <taxon>Musaceae</taxon>
        <taxon>Ensete</taxon>
    </lineage>
</organism>
<dbReference type="EMBL" id="JAQQAF010000016">
    <property type="protein sequence ID" value="KAJ8455983.1"/>
    <property type="molecule type" value="Genomic_DNA"/>
</dbReference>